<keyword evidence="2" id="KW-1185">Reference proteome</keyword>
<dbReference type="OrthoDB" id="871754at2759"/>
<dbReference type="AlphaFoldDB" id="A0A2G9GQ87"/>
<accession>A0A2G9GQ87</accession>
<dbReference type="PANTHER" id="PTHR34561">
    <property type="entry name" value="NADH DEHYDROGENASE [UBIQUINONE] 1 ALPHA SUBCOMPLEX ASSEMBLY FACTOR 8"/>
    <property type="match status" value="1"/>
</dbReference>
<sequence>MKDKNYATTSLLKRILVNCSAQAKRYGSCVSSRVPEVERDMCLKEFLVLKSCMQNVLRGKI</sequence>
<gene>
    <name evidence="1" type="ORF">CDL12_20261</name>
</gene>
<evidence type="ECO:0000313" key="1">
    <source>
        <dbReference type="EMBL" id="PIN07170.1"/>
    </source>
</evidence>
<dbReference type="InterPro" id="IPR034595">
    <property type="entry name" value="NDUFAF8"/>
</dbReference>
<evidence type="ECO:0008006" key="3">
    <source>
        <dbReference type="Google" id="ProtNLM"/>
    </source>
</evidence>
<proteinExistence type="predicted"/>
<dbReference type="GO" id="GO:0032981">
    <property type="term" value="P:mitochondrial respiratory chain complex I assembly"/>
    <property type="evidence" value="ECO:0007669"/>
    <property type="project" value="InterPro"/>
</dbReference>
<dbReference type="PANTHER" id="PTHR34561:SF1">
    <property type="entry name" value="NADH DEHYDROGENASE [UBIQUINONE] 1 ALPHA SUBCOMPLEX ASSEMBLY FACTOR 8"/>
    <property type="match status" value="1"/>
</dbReference>
<comment type="caution">
    <text evidence="1">The sequence shown here is derived from an EMBL/GenBank/DDBJ whole genome shotgun (WGS) entry which is preliminary data.</text>
</comment>
<dbReference type="STRING" id="429701.A0A2G9GQ87"/>
<organism evidence="1 2">
    <name type="scientific">Handroanthus impetiginosus</name>
    <dbReference type="NCBI Taxonomy" id="429701"/>
    <lineage>
        <taxon>Eukaryota</taxon>
        <taxon>Viridiplantae</taxon>
        <taxon>Streptophyta</taxon>
        <taxon>Embryophyta</taxon>
        <taxon>Tracheophyta</taxon>
        <taxon>Spermatophyta</taxon>
        <taxon>Magnoliopsida</taxon>
        <taxon>eudicotyledons</taxon>
        <taxon>Gunneridae</taxon>
        <taxon>Pentapetalae</taxon>
        <taxon>asterids</taxon>
        <taxon>lamiids</taxon>
        <taxon>Lamiales</taxon>
        <taxon>Bignoniaceae</taxon>
        <taxon>Crescentiina</taxon>
        <taxon>Tabebuia alliance</taxon>
        <taxon>Handroanthus</taxon>
    </lineage>
</organism>
<name>A0A2G9GQ87_9LAMI</name>
<dbReference type="GO" id="GO:0005739">
    <property type="term" value="C:mitochondrion"/>
    <property type="evidence" value="ECO:0007669"/>
    <property type="project" value="InterPro"/>
</dbReference>
<protein>
    <recommendedName>
        <fullName evidence="3">IMS import disulfide relay-system CHCH-CHCH-like Cx9C domain-containing protein</fullName>
    </recommendedName>
</protein>
<dbReference type="EMBL" id="NKXS01004180">
    <property type="protein sequence ID" value="PIN07170.1"/>
    <property type="molecule type" value="Genomic_DNA"/>
</dbReference>
<reference evidence="2" key="1">
    <citation type="journal article" date="2018" name="Gigascience">
        <title>Genome assembly of the Pink Ipe (Handroanthus impetiginosus, Bignoniaceae), a highly valued, ecologically keystone Neotropical timber forest tree.</title>
        <authorList>
            <person name="Silva-Junior O.B."/>
            <person name="Grattapaglia D."/>
            <person name="Novaes E."/>
            <person name="Collevatti R.G."/>
        </authorList>
    </citation>
    <scope>NUCLEOTIDE SEQUENCE [LARGE SCALE GENOMIC DNA]</scope>
    <source>
        <strain evidence="2">cv. UFG-1</strain>
    </source>
</reference>
<dbReference type="Proteomes" id="UP000231279">
    <property type="component" value="Unassembled WGS sequence"/>
</dbReference>
<evidence type="ECO:0000313" key="2">
    <source>
        <dbReference type="Proteomes" id="UP000231279"/>
    </source>
</evidence>